<reference evidence="3 4" key="1">
    <citation type="journal article" date="2003" name="Proc. Natl. Acad. Sci. U.S.A.">
        <title>Complete genome sequence of the marine planctomycete Pirellula sp. strain 1.</title>
        <authorList>
            <person name="Gloeckner F.O."/>
            <person name="Kube M."/>
            <person name="Bauer M."/>
            <person name="Teeling H."/>
            <person name="Lombardot T."/>
            <person name="Ludwig W."/>
            <person name="Gade D."/>
            <person name="Beck A."/>
            <person name="Borzym K."/>
            <person name="Heitmann K."/>
            <person name="Rabus R."/>
            <person name="Schlesner H."/>
            <person name="Amann R."/>
            <person name="Reinhardt R."/>
        </authorList>
    </citation>
    <scope>NUCLEOTIDE SEQUENCE [LARGE SCALE GENOMIC DNA]</scope>
    <source>
        <strain evidence="4">DSM 10527 / NCIMB 13988 / SH1</strain>
    </source>
</reference>
<dbReference type="OrthoDB" id="254233at2"/>
<dbReference type="GO" id="GO:0003677">
    <property type="term" value="F:DNA binding"/>
    <property type="evidence" value="ECO:0007669"/>
    <property type="project" value="InterPro"/>
</dbReference>
<dbReference type="STRING" id="243090.RB10785"/>
<dbReference type="EnsemblBacteria" id="CAD76993">
    <property type="protein sequence ID" value="CAD76993"/>
    <property type="gene ID" value="RB10785"/>
</dbReference>
<protein>
    <submittedName>
        <fullName evidence="3">Uncharacterized protein</fullName>
    </submittedName>
</protein>
<dbReference type="AlphaFoldDB" id="Q7UK88"/>
<dbReference type="GO" id="GO:0007059">
    <property type="term" value="P:chromosome segregation"/>
    <property type="evidence" value="ECO:0000318"/>
    <property type="project" value="GO_Central"/>
</dbReference>
<dbReference type="PATRIC" id="fig|243090.15.peg.5206"/>
<dbReference type="EMBL" id="BX294152">
    <property type="protein sequence ID" value="CAD76993.1"/>
    <property type="molecule type" value="Genomic_DNA"/>
</dbReference>
<dbReference type="PANTHER" id="PTHR30349:SF64">
    <property type="entry name" value="PROPHAGE INTEGRASE INTD-RELATED"/>
    <property type="match status" value="1"/>
</dbReference>
<dbReference type="HOGENOM" id="CLU_639159_0_0_0"/>
<evidence type="ECO:0000313" key="3">
    <source>
        <dbReference type="EMBL" id="CAD76993.1"/>
    </source>
</evidence>
<feature type="compositionally biased region" description="Basic residues" evidence="2">
    <location>
        <begin position="305"/>
        <end position="333"/>
    </location>
</feature>
<sequence length="429" mass="48424">MQVFLWVNTRKVLKVMLMLHSKGAVPKYRKHSSGQARVTINGRDYYLGPWNSRTSKYAYDQVVIEYLASGRSPNFGLESQELTVAMIMLDYVNYARSYYGDGKSSELHRIKAALKPVKQLYANSSAADFGPQQFKAVRQAMIDNGLSRPGINHHMQRIVRMFKWAASEGKIPASVFETLRLIPGLKSGRTEAPDTEPVLPVEESVVEATLPMLTPVVRDMVRVQLLIGCRPGEICKLTPGCIDRSEDVWVATVTEHKTQWHGHSRLLFIGPQAQSILKPYLDRGEDDCLFRPVDAVEQRRAERAAKRKTPKSCGNRRGRKYDRGGLRGKKSKKSPGIEYTTDSYRRAIHNACDKAFPGPEGLTADEIKVWRSEHRWSPNRLRHTRGTVIRQQFGLEGAQVVLGHKNADVTQIYAERDIAKGIEIARKVG</sequence>
<dbReference type="KEGG" id="rba:RB10785"/>
<dbReference type="Proteomes" id="UP000001025">
    <property type="component" value="Chromosome"/>
</dbReference>
<proteinExistence type="predicted"/>
<keyword evidence="4" id="KW-1185">Reference proteome</keyword>
<dbReference type="PANTHER" id="PTHR30349">
    <property type="entry name" value="PHAGE INTEGRASE-RELATED"/>
    <property type="match status" value="1"/>
</dbReference>
<dbReference type="InterPro" id="IPR050090">
    <property type="entry name" value="Tyrosine_recombinase_XerCD"/>
</dbReference>
<evidence type="ECO:0000256" key="1">
    <source>
        <dbReference type="ARBA" id="ARBA00023172"/>
    </source>
</evidence>
<dbReference type="InterPro" id="IPR011010">
    <property type="entry name" value="DNA_brk_join_enz"/>
</dbReference>
<keyword evidence="1" id="KW-0233">DNA recombination</keyword>
<dbReference type="InParanoid" id="Q7UK88"/>
<dbReference type="GO" id="GO:0009009">
    <property type="term" value="F:site-specific recombinase activity"/>
    <property type="evidence" value="ECO:0000318"/>
    <property type="project" value="GO_Central"/>
</dbReference>
<organism evidence="3 4">
    <name type="scientific">Rhodopirellula baltica (strain DSM 10527 / NCIMB 13988 / SH1)</name>
    <dbReference type="NCBI Taxonomy" id="243090"/>
    <lineage>
        <taxon>Bacteria</taxon>
        <taxon>Pseudomonadati</taxon>
        <taxon>Planctomycetota</taxon>
        <taxon>Planctomycetia</taxon>
        <taxon>Pirellulales</taxon>
        <taxon>Pirellulaceae</taxon>
        <taxon>Rhodopirellula</taxon>
    </lineage>
</organism>
<gene>
    <name evidence="3" type="ordered locus">RB10785</name>
</gene>
<dbReference type="SUPFAM" id="SSF56349">
    <property type="entry name" value="DNA breaking-rejoining enzymes"/>
    <property type="match status" value="1"/>
</dbReference>
<evidence type="ECO:0000313" key="4">
    <source>
        <dbReference type="Proteomes" id="UP000001025"/>
    </source>
</evidence>
<dbReference type="CDD" id="cd00397">
    <property type="entry name" value="DNA_BRE_C"/>
    <property type="match status" value="1"/>
</dbReference>
<feature type="region of interest" description="Disordered" evidence="2">
    <location>
        <begin position="300"/>
        <end position="338"/>
    </location>
</feature>
<dbReference type="Gene3D" id="1.10.443.10">
    <property type="entry name" value="Intergrase catalytic core"/>
    <property type="match status" value="1"/>
</dbReference>
<name>Q7UK88_RHOBA</name>
<dbReference type="GO" id="GO:0006310">
    <property type="term" value="P:DNA recombination"/>
    <property type="evidence" value="ECO:0000318"/>
    <property type="project" value="GO_Central"/>
</dbReference>
<dbReference type="eggNOG" id="COG0582">
    <property type="taxonomic scope" value="Bacteria"/>
</dbReference>
<dbReference type="InterPro" id="IPR013762">
    <property type="entry name" value="Integrase-like_cat_sf"/>
</dbReference>
<evidence type="ECO:0000256" key="2">
    <source>
        <dbReference type="SAM" id="MobiDB-lite"/>
    </source>
</evidence>
<accession>Q7UK88</accession>